<dbReference type="GeneID" id="60324648"/>
<dbReference type="EMBL" id="MK376955">
    <property type="protein sequence ID" value="QAU06508.1"/>
    <property type="molecule type" value="Genomic_DNA"/>
</dbReference>
<evidence type="ECO:0000313" key="1">
    <source>
        <dbReference type="EMBL" id="QAU06508.1"/>
    </source>
</evidence>
<keyword evidence="2" id="KW-1185">Reference proteome</keyword>
<sequence length="179" mass="19435">MAEALFLDGPLAGQVRQVPSAHYGQGDDERPAFLFDVQTYGGTWDQPQRNTVTYRLKPNRLATGPRWAFAVGEKVGEQLVCTQSYSPQMIDEMGADVFEQIVAESAHKALQRAAEAEGLVAVEVHEVWRGTRRDAVASAYLQNPDGLKAAAALRSVEGLGEYVASMVWIVFEGVAAVAP</sequence>
<dbReference type="Proteomes" id="UP000290331">
    <property type="component" value="Segment"/>
</dbReference>
<proteinExistence type="predicted"/>
<evidence type="ECO:0000313" key="2">
    <source>
        <dbReference type="Proteomes" id="UP000290331"/>
    </source>
</evidence>
<dbReference type="RefSeq" id="YP_009953181.1">
    <property type="nucleotide sequence ID" value="NC_051619.1"/>
</dbReference>
<name>A0A410TBU7_9CAUD</name>
<dbReference type="KEGG" id="vg:60324648"/>
<accession>A0A410TBU7</accession>
<gene>
    <name evidence="1" type="primary">90</name>
    <name evidence="1" type="ORF">SEA_KISI_90</name>
</gene>
<organism evidence="1 2">
    <name type="scientific">Mycobacterium phage KiSi</name>
    <dbReference type="NCBI Taxonomy" id="2507856"/>
    <lineage>
        <taxon>Viruses</taxon>
        <taxon>Duplodnaviria</taxon>
        <taxon>Heunggongvirae</taxon>
        <taxon>Uroviricota</taxon>
        <taxon>Caudoviricetes</taxon>
        <taxon>Weiservirinae</taxon>
        <taxon>Anayavirus</taxon>
        <taxon>Anayavirus kisi</taxon>
    </lineage>
</organism>
<reference evidence="1 2" key="1">
    <citation type="submission" date="2019-01" db="EMBL/GenBank/DDBJ databases">
        <authorList>
            <person name="Kinder M."/>
            <person name="Sitio E."/>
            <person name="Ackerson L."/>
            <person name="Anderson L."/>
            <person name="Cottrell A."/>
            <person name="Eggleston T."/>
            <person name="Kiefer A."/>
            <person name="Ukcamaj A."/>
            <person name="Vendrell P."/>
            <person name="Waytashek C."/>
            <person name="Yeo A."/>
            <person name="Braley A.B."/>
            <person name="Ettinger A.-S.H."/>
            <person name="Ettinger W.F."/>
            <person name="Anders K.R."/>
            <person name="Bradley K.W."/>
            <person name="Asai D.J."/>
            <person name="Bowman C.A."/>
            <person name="Russell D.A."/>
            <person name="Pope W.H."/>
            <person name="Jacobs-Sera D."/>
            <person name="Hendrix R.W."/>
            <person name="Hatfull G.F."/>
        </authorList>
    </citation>
    <scope>NUCLEOTIDE SEQUENCE [LARGE SCALE GENOMIC DNA]</scope>
</reference>
<protein>
    <submittedName>
        <fullName evidence="1">Uncharacterized protein</fullName>
    </submittedName>
</protein>